<gene>
    <name evidence="4" type="ORF">QJS35_12715</name>
</gene>
<proteinExistence type="predicted"/>
<feature type="domain" description="F5/8 type C" evidence="2">
    <location>
        <begin position="1030"/>
        <end position="1167"/>
    </location>
</feature>
<dbReference type="SMART" id="SM00606">
    <property type="entry name" value="CBD_IV"/>
    <property type="match status" value="1"/>
</dbReference>
<feature type="domain" description="CBM6" evidence="3">
    <location>
        <begin position="744"/>
        <end position="881"/>
    </location>
</feature>
<organism evidence="4 5">
    <name type="scientific">Cohnella silvisoli</name>
    <dbReference type="NCBI Taxonomy" id="2873699"/>
    <lineage>
        <taxon>Bacteria</taxon>
        <taxon>Bacillati</taxon>
        <taxon>Bacillota</taxon>
        <taxon>Bacilli</taxon>
        <taxon>Bacillales</taxon>
        <taxon>Paenibacillaceae</taxon>
        <taxon>Cohnella</taxon>
    </lineage>
</organism>
<dbReference type="Gene3D" id="2.160.20.10">
    <property type="entry name" value="Single-stranded right-handed beta-helix, Pectin lyase-like"/>
    <property type="match status" value="1"/>
</dbReference>
<evidence type="ECO:0000313" key="5">
    <source>
        <dbReference type="Proteomes" id="UP001493487"/>
    </source>
</evidence>
<reference evidence="4 5" key="1">
    <citation type="journal article" date="2023" name="Genome Announc.">
        <title>Pan-Genome Analyses of the Genus Cohnella and Proposal of the Novel Species Cohnella silvisoli sp. nov., Isolated from Forest Soil.</title>
        <authorList>
            <person name="Wang C."/>
            <person name="Mao L."/>
            <person name="Bao G."/>
            <person name="Zhu H."/>
        </authorList>
    </citation>
    <scope>NUCLEOTIDE SEQUENCE [LARGE SCALE GENOMIC DNA]</scope>
    <source>
        <strain evidence="4 5">NL03-T5-1</strain>
    </source>
</reference>
<dbReference type="SUPFAM" id="SSF49785">
    <property type="entry name" value="Galactose-binding domain-like"/>
    <property type="match status" value="4"/>
</dbReference>
<name>A0ABV1KT27_9BACL</name>
<dbReference type="Pfam" id="PF00754">
    <property type="entry name" value="F5_F8_type_C"/>
    <property type="match status" value="3"/>
</dbReference>
<comment type="caution">
    <text evidence="4">The sequence shown here is derived from an EMBL/GenBank/DDBJ whole genome shotgun (WGS) entry which is preliminary data.</text>
</comment>
<dbReference type="InterPro" id="IPR000421">
    <property type="entry name" value="FA58C"/>
</dbReference>
<dbReference type="PROSITE" id="PS50022">
    <property type="entry name" value="FA58C_3"/>
    <property type="match status" value="2"/>
</dbReference>
<dbReference type="RefSeq" id="WP_232184392.1">
    <property type="nucleotide sequence ID" value="NZ_JAIOAP010000002.1"/>
</dbReference>
<evidence type="ECO:0000259" key="2">
    <source>
        <dbReference type="PROSITE" id="PS50022"/>
    </source>
</evidence>
<dbReference type="Proteomes" id="UP001493487">
    <property type="component" value="Unassembled WGS sequence"/>
</dbReference>
<accession>A0ABV1KT27</accession>
<dbReference type="InterPro" id="IPR008979">
    <property type="entry name" value="Galactose-bd-like_sf"/>
</dbReference>
<feature type="domain" description="F5/8 type C" evidence="2">
    <location>
        <begin position="423"/>
        <end position="583"/>
    </location>
</feature>
<dbReference type="InterPro" id="IPR006584">
    <property type="entry name" value="Cellulose-bd_IV"/>
</dbReference>
<evidence type="ECO:0000256" key="1">
    <source>
        <dbReference type="ARBA" id="ARBA00022729"/>
    </source>
</evidence>
<dbReference type="Gene3D" id="2.60.120.260">
    <property type="entry name" value="Galactose-binding domain-like"/>
    <property type="match status" value="3"/>
</dbReference>
<dbReference type="CDD" id="cd04080">
    <property type="entry name" value="CBM6_cellulase-like"/>
    <property type="match status" value="1"/>
</dbReference>
<dbReference type="InterPro" id="IPR005084">
    <property type="entry name" value="CBM6"/>
</dbReference>
<dbReference type="EMBL" id="JASKHM010000006">
    <property type="protein sequence ID" value="MEQ4483253.1"/>
    <property type="molecule type" value="Genomic_DNA"/>
</dbReference>
<sequence>MYKKWFMLIGGLFLFIVLGIVVNAETTHAATYYVSTSGNDGNNGTSTSTPWKTLSKVSGITFAADDQILLKSGDTWNNETLTLHGSGTAVNPILLSSYGTGARPHISPNTVDSICIKMDGLQGWEITNLELSHAWEGIELTYDHSYNNDYIWIENIYFHDMDHSKNSMTAAKLTPEQLNAYWDWSQSSTGVTIKASVDKGSLLHHNQPVVLKNFTLKNSTFYNVDVSFSGIGPIHRGFYYGWEDAGRIDGLLIENCVTEKGGIFGYSLEFIDNGLVKNVTTDDTGFEYVRYGGTAFLVAYSNNVTFDGIRASNAQRHPDVGFDGCGFDFEGGNNNVKLINSTFVGIDAYAVLVTYNIHWPNKNITIANNTFVDWSRDYPYKTGAIHYYFEEGLKPLGTISNNKFVSYDSTLPDYDCGNNDNCTTLPTILSYFTVSNNTRTNITPISQGKPATASSGTAANAVDGNEATNWGATGPSFPQYLQVDLGQPEKLAFIKQITKVDKLRQKDRYKTHQAMTRYYYKIEGSNDNVSWDVVLDKTIEGTNIDRLTDAVRGTYRYVKLTVTGSNDGNWAGLKEFQVYKYSSPDVNLALGATTTASSTYSDPNYSSAYLVDGDNNNAVWKGWSNAASGLPATVEIDFGANKTYNRVELYSKKDWEQKGFILQYYNGTQWVNIIPEVKGNRMDHLTYSFPAVTSSKFRVYMNDGNVQQDGFARLSEIEIYNDPTPPAQPSIPLQPYGYSERFPSFIEAEDFDLGGGGIGYHDTGSSNSGGQYRTGEGVDIGASADTGGGYEVISTANGEWMKYSAIVFSGKYDITLRAKGLTGAGSVKLWLDGILLGTFNPPANNVWSDVTLNNVDVTGGHKVIKLEIVGGNVNLNWLRFDNSYVKTWEFNTNGDTEGWTTPNIASFTTAGGSLNGTLTNSDPQMLSPDNLATNITTNKTISIKLKNGTAGKKAKVFFTTTSDSTFNETKSKEFDLNPNTAVFSEYSINMGDVPGWTGTLKQLRIDPVNDLTSSGTFSVDQVRVINGSYSWPSHLAVGGTASASTTDTANGYAASKVIDDAATTDFNGWASASTTMPQWVQVDFGENKTFGRVDLYTTSGYELRGYQIQYWNGTAWVDCFPAVTGNTQAIRVHTFTPVTGSKVRVYCNQGDAGSGFARVNEIRVLSN</sequence>
<keyword evidence="5" id="KW-1185">Reference proteome</keyword>
<dbReference type="PROSITE" id="PS51175">
    <property type="entry name" value="CBM6"/>
    <property type="match status" value="1"/>
</dbReference>
<dbReference type="InterPro" id="IPR006626">
    <property type="entry name" value="PbH1"/>
</dbReference>
<evidence type="ECO:0000313" key="4">
    <source>
        <dbReference type="EMBL" id="MEQ4483253.1"/>
    </source>
</evidence>
<dbReference type="SMART" id="SM00710">
    <property type="entry name" value="PbH1"/>
    <property type="match status" value="6"/>
</dbReference>
<dbReference type="InterPro" id="IPR012334">
    <property type="entry name" value="Pectin_lyas_fold"/>
</dbReference>
<dbReference type="SUPFAM" id="SSF51126">
    <property type="entry name" value="Pectin lyase-like"/>
    <property type="match status" value="2"/>
</dbReference>
<protein>
    <submittedName>
        <fullName evidence="4">Discoidin domain-containing protein</fullName>
    </submittedName>
</protein>
<dbReference type="Pfam" id="PF03422">
    <property type="entry name" value="CBM_6"/>
    <property type="match status" value="1"/>
</dbReference>
<keyword evidence="1" id="KW-0732">Signal</keyword>
<evidence type="ECO:0000259" key="3">
    <source>
        <dbReference type="PROSITE" id="PS51175"/>
    </source>
</evidence>
<dbReference type="InterPro" id="IPR011050">
    <property type="entry name" value="Pectin_lyase_fold/virulence"/>
</dbReference>